<feature type="binding site" evidence="9">
    <location>
        <position position="66"/>
    </location>
    <ligand>
        <name>S-adenosyl-L-methionine</name>
        <dbReference type="ChEBI" id="CHEBI:59789"/>
    </ligand>
</feature>
<evidence type="ECO:0000256" key="1">
    <source>
        <dbReference type="ARBA" id="ARBA00000903"/>
    </source>
</evidence>
<keyword evidence="11" id="KW-1185">Reference proteome</keyword>
<evidence type="ECO:0000256" key="4">
    <source>
        <dbReference type="ARBA" id="ARBA00011905"/>
    </source>
</evidence>
<dbReference type="PANTHER" id="PTHR10259:SF11">
    <property type="entry name" value="THIOPURINE S-METHYLTRANSFERASE"/>
    <property type="match status" value="1"/>
</dbReference>
<dbReference type="PIRSF" id="PIRSF023956">
    <property type="entry name" value="Thiopurine_S-methyltransferase"/>
    <property type="match status" value="1"/>
</dbReference>
<dbReference type="Pfam" id="PF05724">
    <property type="entry name" value="TPMT"/>
    <property type="match status" value="1"/>
</dbReference>
<gene>
    <name evidence="10" type="primary">tmpT</name>
    <name evidence="9" type="synonym">tpm</name>
    <name evidence="10" type="ORF">RF679_13510</name>
</gene>
<dbReference type="GO" id="GO:0008119">
    <property type="term" value="F:thiopurine S-methyltransferase activity"/>
    <property type="evidence" value="ECO:0007669"/>
    <property type="project" value="UniProtKB-EC"/>
</dbReference>
<keyword evidence="5 9" id="KW-0963">Cytoplasm</keyword>
<evidence type="ECO:0000256" key="9">
    <source>
        <dbReference type="HAMAP-Rule" id="MF_00812"/>
    </source>
</evidence>
<keyword evidence="8 9" id="KW-0949">S-adenosyl-L-methionine</keyword>
<dbReference type="EC" id="2.1.1.67" evidence="4 9"/>
<comment type="catalytic activity">
    <reaction evidence="1 9">
        <text>S-adenosyl-L-methionine + a thiopurine = S-adenosyl-L-homocysteine + a thiopurine S-methylether.</text>
        <dbReference type="EC" id="2.1.1.67"/>
    </reaction>
</comment>
<reference evidence="10" key="1">
    <citation type="submission" date="2023-09" db="EMBL/GenBank/DDBJ databases">
        <title>Undibacterium sp. 20NA77.5 isolated from freshwater.</title>
        <authorList>
            <person name="Le V."/>
            <person name="Ko S.-R."/>
            <person name="Ahn C.-Y."/>
            <person name="Oh H.-M."/>
        </authorList>
    </citation>
    <scope>NUCLEOTIDE SEQUENCE</scope>
    <source>
        <strain evidence="10">20NA77.5</strain>
    </source>
</reference>
<evidence type="ECO:0000256" key="8">
    <source>
        <dbReference type="ARBA" id="ARBA00022691"/>
    </source>
</evidence>
<evidence type="ECO:0000256" key="7">
    <source>
        <dbReference type="ARBA" id="ARBA00022679"/>
    </source>
</evidence>
<dbReference type="PROSITE" id="PS51585">
    <property type="entry name" value="SAM_MT_TPMT"/>
    <property type="match status" value="1"/>
</dbReference>
<evidence type="ECO:0000256" key="5">
    <source>
        <dbReference type="ARBA" id="ARBA00022490"/>
    </source>
</evidence>
<accession>A0ABY9RFN8</accession>
<evidence type="ECO:0000313" key="10">
    <source>
        <dbReference type="EMBL" id="WMW79663.1"/>
    </source>
</evidence>
<dbReference type="InterPro" id="IPR022474">
    <property type="entry name" value="Thiopur_S-MeTfrase_Se/Te_detox"/>
</dbReference>
<dbReference type="HAMAP" id="MF_00812">
    <property type="entry name" value="Thiopur_methtran"/>
    <property type="match status" value="1"/>
</dbReference>
<evidence type="ECO:0000256" key="2">
    <source>
        <dbReference type="ARBA" id="ARBA00004496"/>
    </source>
</evidence>
<keyword evidence="6 9" id="KW-0489">Methyltransferase</keyword>
<keyword evidence="7 9" id="KW-0808">Transferase</keyword>
<evidence type="ECO:0000256" key="3">
    <source>
        <dbReference type="ARBA" id="ARBA00008145"/>
    </source>
</evidence>
<dbReference type="Proteomes" id="UP001181355">
    <property type="component" value="Chromosome"/>
</dbReference>
<organism evidence="10 11">
    <name type="scientific">Undibacterium cyanobacteriorum</name>
    <dbReference type="NCBI Taxonomy" id="3073561"/>
    <lineage>
        <taxon>Bacteria</taxon>
        <taxon>Pseudomonadati</taxon>
        <taxon>Pseudomonadota</taxon>
        <taxon>Betaproteobacteria</taxon>
        <taxon>Burkholderiales</taxon>
        <taxon>Oxalobacteraceae</taxon>
        <taxon>Undibacterium</taxon>
    </lineage>
</organism>
<name>A0ABY9RFN8_9BURK</name>
<comment type="subcellular location">
    <subcellularLocation>
        <location evidence="2 9">Cytoplasm</location>
    </subcellularLocation>
</comment>
<proteinExistence type="inferred from homology"/>
<dbReference type="InterPro" id="IPR025835">
    <property type="entry name" value="Thiopurine_S-MeTrfase"/>
</dbReference>
<dbReference type="GO" id="GO:0032259">
    <property type="term" value="P:methylation"/>
    <property type="evidence" value="ECO:0007669"/>
    <property type="project" value="UniProtKB-KW"/>
</dbReference>
<feature type="binding site" evidence="9">
    <location>
        <position position="45"/>
    </location>
    <ligand>
        <name>S-adenosyl-L-methionine</name>
        <dbReference type="ChEBI" id="CHEBI:59789"/>
    </ligand>
</feature>
<dbReference type="PANTHER" id="PTHR10259">
    <property type="entry name" value="THIOPURINE S-METHYLTRANSFERASE"/>
    <property type="match status" value="1"/>
</dbReference>
<feature type="binding site" evidence="9">
    <location>
        <position position="127"/>
    </location>
    <ligand>
        <name>S-adenosyl-L-methionine</name>
        <dbReference type="ChEBI" id="CHEBI:59789"/>
    </ligand>
</feature>
<evidence type="ECO:0000256" key="6">
    <source>
        <dbReference type="ARBA" id="ARBA00022603"/>
    </source>
</evidence>
<dbReference type="InterPro" id="IPR029063">
    <property type="entry name" value="SAM-dependent_MTases_sf"/>
</dbReference>
<feature type="binding site" evidence="9">
    <location>
        <position position="10"/>
    </location>
    <ligand>
        <name>S-adenosyl-L-methionine</name>
        <dbReference type="ChEBI" id="CHEBI:59789"/>
    </ligand>
</feature>
<evidence type="ECO:0000313" key="11">
    <source>
        <dbReference type="Proteomes" id="UP001181355"/>
    </source>
</evidence>
<dbReference type="RefSeq" id="WP_309481158.1">
    <property type="nucleotide sequence ID" value="NZ_CP133720.1"/>
</dbReference>
<sequence>MDAQFWHDRWQRRELGFHREHVNPLLRDHLSQLPLTAGQTVLVPLCGKTRDIAYLLSQGLQVVGVELSETAVRELFAELFADSDIEPQIQQYSNYIHYRVDHLSVFVGDFFAIQTEQVGSIDAVYDRAALVALPESMRRDYTAHLRKLTDAAPQLLITYEYDQTVIVGPPFSISHEEVRQHYASHFDIAKLFEAEVEGGMKGKTASTESVYLLRRRP</sequence>
<dbReference type="NCBIfam" id="TIGR03840">
    <property type="entry name" value="TMPT_Se_Te"/>
    <property type="match status" value="1"/>
</dbReference>
<dbReference type="NCBIfam" id="NF009732">
    <property type="entry name" value="PRK13255.1"/>
    <property type="match status" value="1"/>
</dbReference>
<comment type="similarity">
    <text evidence="3 9">Belongs to the class I-like SAM-binding methyltransferase superfamily. TPMT family.</text>
</comment>
<protein>
    <recommendedName>
        <fullName evidence="4 9">Thiopurine S-methyltransferase</fullName>
        <ecNumber evidence="4 9">2.1.1.67</ecNumber>
    </recommendedName>
    <alternativeName>
        <fullName evidence="9">Thiopurine methyltransferase</fullName>
    </alternativeName>
</protein>
<dbReference type="EMBL" id="CP133720">
    <property type="protein sequence ID" value="WMW79663.1"/>
    <property type="molecule type" value="Genomic_DNA"/>
</dbReference>
<dbReference type="SUPFAM" id="SSF53335">
    <property type="entry name" value="S-adenosyl-L-methionine-dependent methyltransferases"/>
    <property type="match status" value="1"/>
</dbReference>
<dbReference type="InterPro" id="IPR008854">
    <property type="entry name" value="TPMT"/>
</dbReference>
<dbReference type="Gene3D" id="3.40.50.150">
    <property type="entry name" value="Vaccinia Virus protein VP39"/>
    <property type="match status" value="1"/>
</dbReference>